<evidence type="ECO:0000259" key="1">
    <source>
        <dbReference type="Pfam" id="PF04480"/>
    </source>
</evidence>
<reference evidence="2 3" key="1">
    <citation type="submission" date="2023-01" db="EMBL/GenBank/DDBJ databases">
        <title>Characterization of estradiol degrading bacteria Microbacterium sp. MZT7 and reveal degrading genes through genome analysis.</title>
        <authorList>
            <person name="Hao P."/>
            <person name="Gao Y."/>
        </authorList>
    </citation>
    <scope>NUCLEOTIDE SEQUENCE [LARGE SCALE GENOMIC DNA]</scope>
    <source>
        <strain evidence="2 3">MZT7</strain>
    </source>
</reference>
<accession>A0ABY3RVM6</accession>
<evidence type="ECO:0000313" key="3">
    <source>
        <dbReference type="Proteomes" id="UP001199642"/>
    </source>
</evidence>
<keyword evidence="3" id="KW-1185">Reference proteome</keyword>
<organism evidence="2 3">
    <name type="scientific">Microbacterium resistens</name>
    <dbReference type="NCBI Taxonomy" id="156977"/>
    <lineage>
        <taxon>Bacteria</taxon>
        <taxon>Bacillati</taxon>
        <taxon>Actinomycetota</taxon>
        <taxon>Actinomycetes</taxon>
        <taxon>Micrococcales</taxon>
        <taxon>Microbacteriaceae</taxon>
        <taxon>Microbacterium</taxon>
    </lineage>
</organism>
<dbReference type="Pfam" id="PF04480">
    <property type="entry name" value="DUF559"/>
    <property type="match status" value="1"/>
</dbReference>
<proteinExistence type="predicted"/>
<feature type="domain" description="DUF559" evidence="1">
    <location>
        <begin position="195"/>
        <end position="272"/>
    </location>
</feature>
<dbReference type="RefSeq" id="WP_231821161.1">
    <property type="nucleotide sequence ID" value="NZ_CP082781.1"/>
</dbReference>
<name>A0ABY3RVM6_9MICO</name>
<dbReference type="InterPro" id="IPR007569">
    <property type="entry name" value="DUF559"/>
</dbReference>
<sequence>MPTSTATDWVRRRGGAVHSSTLRAAGFTDHRVREAVARDELRRVRRSWLVTPDCDGRRVVAAAAGGRVTCVTAASLLGLWDVASHDVHVALPRTASRFDPSGLRVHCAQGPVPVPPRAHEEPILNVLFHVASCLPREDALAIWESAIRRDRVDVDVLERVRWRTRAAADLAGLVGSRSDSGPESSFVALMREVGVAVRQQVWIDGHPLDGLIGERLGIQVDGFAHHSTARERRRDIRADARLALRGYTVLRFDPHQVQHRGHEVQATVLTAIAQGLHRA</sequence>
<dbReference type="SUPFAM" id="SSF52980">
    <property type="entry name" value="Restriction endonuclease-like"/>
    <property type="match status" value="1"/>
</dbReference>
<evidence type="ECO:0000313" key="2">
    <source>
        <dbReference type="EMBL" id="UGS27921.1"/>
    </source>
</evidence>
<dbReference type="EMBL" id="CP082781">
    <property type="protein sequence ID" value="UGS27921.1"/>
    <property type="molecule type" value="Genomic_DNA"/>
</dbReference>
<protein>
    <submittedName>
        <fullName evidence="2">DUF559 domain-containing protein</fullName>
    </submittedName>
</protein>
<dbReference type="Proteomes" id="UP001199642">
    <property type="component" value="Chromosome"/>
</dbReference>
<dbReference type="Gene3D" id="3.40.960.10">
    <property type="entry name" value="VSR Endonuclease"/>
    <property type="match status" value="1"/>
</dbReference>
<dbReference type="InterPro" id="IPR011335">
    <property type="entry name" value="Restrct_endonuc-II-like"/>
</dbReference>
<gene>
    <name evidence="2" type="ORF">K8F61_07095</name>
</gene>